<evidence type="ECO:0000313" key="3">
    <source>
        <dbReference type="Proteomes" id="UP000447873"/>
    </source>
</evidence>
<dbReference type="EMBL" id="WNWS01000111">
    <property type="protein sequence ID" value="KAE9979888.1"/>
    <property type="molecule type" value="Genomic_DNA"/>
</dbReference>
<reference evidence="2 3" key="1">
    <citation type="submission" date="2018-12" db="EMBL/GenBank/DDBJ databases">
        <title>Venturia inaequalis Genome Resource.</title>
        <authorList>
            <person name="Lichtner F.J."/>
        </authorList>
    </citation>
    <scope>NUCLEOTIDE SEQUENCE [LARGE SCALE GENOMIC DNA]</scope>
    <source>
        <strain evidence="2 3">120213</strain>
    </source>
</reference>
<feature type="compositionally biased region" description="Basic and acidic residues" evidence="1">
    <location>
        <begin position="19"/>
        <end position="29"/>
    </location>
</feature>
<organism evidence="2 3">
    <name type="scientific">Venturia inaequalis</name>
    <name type="common">Apple scab fungus</name>
    <dbReference type="NCBI Taxonomy" id="5025"/>
    <lineage>
        <taxon>Eukaryota</taxon>
        <taxon>Fungi</taxon>
        <taxon>Dikarya</taxon>
        <taxon>Ascomycota</taxon>
        <taxon>Pezizomycotina</taxon>
        <taxon>Dothideomycetes</taxon>
        <taxon>Pleosporomycetidae</taxon>
        <taxon>Venturiales</taxon>
        <taxon>Venturiaceae</taxon>
        <taxon>Venturia</taxon>
    </lineage>
</organism>
<gene>
    <name evidence="2" type="ORF">EG328_000646</name>
</gene>
<accession>A0A8H3V2B6</accession>
<name>A0A8H3V2B6_VENIN</name>
<sequence>MNMQGRHGHGFSAPGDGGFGRRAEGDGRHGYGPFGRGRRGLDGFTLGAGFEDDFGGSGGLGGREYGAQRGLGDGSLESEILESEILEEKTLQNKNSDAKYMKEQDWDSQNSDALREETLEDLVLEGRQYWGEWRIHGARDWDVVEDYTEINPGIEILCERGGDDNGEVMYRSLTTGRSV</sequence>
<dbReference type="Proteomes" id="UP000447873">
    <property type="component" value="Unassembled WGS sequence"/>
</dbReference>
<evidence type="ECO:0000256" key="1">
    <source>
        <dbReference type="SAM" id="MobiDB-lite"/>
    </source>
</evidence>
<protein>
    <submittedName>
        <fullName evidence="2">Uncharacterized protein</fullName>
    </submittedName>
</protein>
<proteinExistence type="predicted"/>
<dbReference type="AlphaFoldDB" id="A0A8H3V2B6"/>
<evidence type="ECO:0000313" key="2">
    <source>
        <dbReference type="EMBL" id="KAE9979888.1"/>
    </source>
</evidence>
<comment type="caution">
    <text evidence="2">The sequence shown here is derived from an EMBL/GenBank/DDBJ whole genome shotgun (WGS) entry which is preliminary data.</text>
</comment>
<feature type="region of interest" description="Disordered" evidence="1">
    <location>
        <begin position="1"/>
        <end position="37"/>
    </location>
</feature>